<sequence>MEVDGGPAVVMVPDVKIPNVDNMSTGLKSFSGLMQNLKHIHKVKFLALLETRQRGDNASNIINKLGFDNCEKVDAIGDRGAEPVVSYSGVQSSICDSPFRVLAPWILHDGFVEVVGRSWKECGSWNAVVKDFYEAEMETEFFGNLYSEEEPTRKSYDIRGMFPNVETELTEDCFKPFNMNKVKEVAFSTGPLKASGPDGINPFFIHSQ</sequence>
<keyword evidence="2" id="KW-1185">Reference proteome</keyword>
<gene>
    <name evidence="1" type="ORF">G2W53_018521</name>
</gene>
<comment type="caution">
    <text evidence="1">The sequence shown here is derived from an EMBL/GenBank/DDBJ whole genome shotgun (WGS) entry which is preliminary data.</text>
</comment>
<keyword evidence="1" id="KW-0695">RNA-directed DNA polymerase</keyword>
<dbReference type="GO" id="GO:0003964">
    <property type="term" value="F:RNA-directed DNA polymerase activity"/>
    <property type="evidence" value="ECO:0007669"/>
    <property type="project" value="UniProtKB-KW"/>
</dbReference>
<dbReference type="EMBL" id="JAAIUW010000006">
    <property type="protein sequence ID" value="KAF7827357.1"/>
    <property type="molecule type" value="Genomic_DNA"/>
</dbReference>
<evidence type="ECO:0000313" key="2">
    <source>
        <dbReference type="Proteomes" id="UP000634136"/>
    </source>
</evidence>
<keyword evidence="1" id="KW-0548">Nucleotidyltransferase</keyword>
<protein>
    <submittedName>
        <fullName evidence="1">Reverse transcriptase</fullName>
    </submittedName>
</protein>
<accession>A0A834TSN9</accession>
<dbReference type="OrthoDB" id="1002559at2759"/>
<evidence type="ECO:0000313" key="1">
    <source>
        <dbReference type="EMBL" id="KAF7827357.1"/>
    </source>
</evidence>
<dbReference type="Proteomes" id="UP000634136">
    <property type="component" value="Unassembled WGS sequence"/>
</dbReference>
<dbReference type="AlphaFoldDB" id="A0A834TSN9"/>
<reference evidence="1" key="1">
    <citation type="submission" date="2020-09" db="EMBL/GenBank/DDBJ databases">
        <title>Genome-Enabled Discovery of Anthraquinone Biosynthesis in Senna tora.</title>
        <authorList>
            <person name="Kang S.-H."/>
            <person name="Pandey R.P."/>
            <person name="Lee C.-M."/>
            <person name="Sim J.-S."/>
            <person name="Jeong J.-T."/>
            <person name="Choi B.-S."/>
            <person name="Jung M."/>
            <person name="Ginzburg D."/>
            <person name="Zhao K."/>
            <person name="Won S.Y."/>
            <person name="Oh T.-J."/>
            <person name="Yu Y."/>
            <person name="Kim N.-H."/>
            <person name="Lee O.R."/>
            <person name="Lee T.-H."/>
            <person name="Bashyal P."/>
            <person name="Kim T.-S."/>
            <person name="Lee W.-H."/>
            <person name="Kawkins C."/>
            <person name="Kim C.-K."/>
            <person name="Kim J.S."/>
            <person name="Ahn B.O."/>
            <person name="Rhee S.Y."/>
            <person name="Sohng J.K."/>
        </authorList>
    </citation>
    <scope>NUCLEOTIDE SEQUENCE</scope>
    <source>
        <tissue evidence="1">Leaf</tissue>
    </source>
</reference>
<keyword evidence="1" id="KW-0808">Transferase</keyword>
<proteinExistence type="predicted"/>
<organism evidence="1 2">
    <name type="scientific">Senna tora</name>
    <dbReference type="NCBI Taxonomy" id="362788"/>
    <lineage>
        <taxon>Eukaryota</taxon>
        <taxon>Viridiplantae</taxon>
        <taxon>Streptophyta</taxon>
        <taxon>Embryophyta</taxon>
        <taxon>Tracheophyta</taxon>
        <taxon>Spermatophyta</taxon>
        <taxon>Magnoliopsida</taxon>
        <taxon>eudicotyledons</taxon>
        <taxon>Gunneridae</taxon>
        <taxon>Pentapetalae</taxon>
        <taxon>rosids</taxon>
        <taxon>fabids</taxon>
        <taxon>Fabales</taxon>
        <taxon>Fabaceae</taxon>
        <taxon>Caesalpinioideae</taxon>
        <taxon>Cassia clade</taxon>
        <taxon>Senna</taxon>
    </lineage>
</organism>
<name>A0A834TSN9_9FABA</name>